<gene>
    <name evidence="15" type="ORF">BESB_083190</name>
</gene>
<keyword evidence="4" id="KW-0813">Transport</keyword>
<keyword evidence="8" id="KW-0810">Translation regulation</keyword>
<feature type="region of interest" description="Disordered" evidence="13">
    <location>
        <begin position="127"/>
        <end position="463"/>
    </location>
</feature>
<dbReference type="GO" id="GO:0006417">
    <property type="term" value="P:regulation of translation"/>
    <property type="evidence" value="ECO:0007669"/>
    <property type="project" value="UniProtKB-KW"/>
</dbReference>
<evidence type="ECO:0000256" key="6">
    <source>
        <dbReference type="ARBA" id="ARBA00022664"/>
    </source>
</evidence>
<feature type="compositionally biased region" description="Basic residues" evidence="13">
    <location>
        <begin position="375"/>
        <end position="385"/>
    </location>
</feature>
<keyword evidence="9" id="KW-0694">RNA-binding</keyword>
<evidence type="ECO:0000256" key="12">
    <source>
        <dbReference type="ARBA" id="ARBA00023242"/>
    </source>
</evidence>
<reference evidence="15 16" key="1">
    <citation type="submission" date="2017-09" db="EMBL/GenBank/DDBJ databases">
        <title>Genome sequencing of Besnoitia besnoiti strain Bb-Ger1.</title>
        <authorList>
            <person name="Schares G."/>
            <person name="Venepally P."/>
            <person name="Lorenzi H.A."/>
        </authorList>
    </citation>
    <scope>NUCLEOTIDE SEQUENCE [LARGE SCALE GENOMIC DNA]</scope>
    <source>
        <strain evidence="15 16">Bb-Ger1</strain>
    </source>
</reference>
<feature type="compositionally biased region" description="Basic and acidic residues" evidence="13">
    <location>
        <begin position="79"/>
        <end position="89"/>
    </location>
</feature>
<evidence type="ECO:0000256" key="10">
    <source>
        <dbReference type="ARBA" id="ARBA00023161"/>
    </source>
</evidence>
<sequence>MERSKNLRRDASGDEDDKDVFDDDLSAGSESSDEEADVRRDGAAQNGAAPAPDAKAGQRSPGGEEETGGDFSTEQGEVDDGRALSREAENGECDAENNLGEGANGKGGDEHFNRQLRGKSTWQLIKEDPSFVPRGSSYFLHDDRGEGELSGEEPGSEDEVRRGTTRAFADEESEEETRNDDIPRSTQTRVGRSRKLWSPEEREKGDGGKWLHDRFETLLTETEPRGNGGFSRGRGRRFFARSSPPAFDYQRRPFGGGRGGRRARWAPRGGEAPGGDAVDREGEPRDQFGPSGRGVGGAAEFAEDSDRRFGGRRSRGVGRVHRRSSSRWRETERRLADGAHEGVDEGAEKTWVAAKPPAGAGEGDGGQEGTFSTRRGGRGGRRGRRGERPRGTEAPTYVVKGSAETRAASEPEQLPQASAERPRGPRGAVDRPFRGSRGRRGGARTGWAVRADRGLAAAAQVST</sequence>
<feature type="region of interest" description="Disordered" evidence="13">
    <location>
        <begin position="1"/>
        <end position="115"/>
    </location>
</feature>
<feature type="compositionally biased region" description="Basic and acidic residues" evidence="13">
    <location>
        <begin position="197"/>
        <end position="216"/>
    </location>
</feature>
<comment type="similarity">
    <text evidence="3">Belongs to the CASC3 family.</text>
</comment>
<dbReference type="Pfam" id="PF09405">
    <property type="entry name" value="Btz"/>
    <property type="match status" value="1"/>
</dbReference>
<keyword evidence="12" id="KW-0539">Nucleus</keyword>
<proteinExistence type="inferred from homology"/>
<keyword evidence="11" id="KW-0508">mRNA splicing</keyword>
<dbReference type="RefSeq" id="XP_029217129.1">
    <property type="nucleotide sequence ID" value="XM_029366669.1"/>
</dbReference>
<evidence type="ECO:0000256" key="2">
    <source>
        <dbReference type="ARBA" id="ARBA00004496"/>
    </source>
</evidence>
<feature type="compositionally biased region" description="Basic and acidic residues" evidence="13">
    <location>
        <begin position="327"/>
        <end position="348"/>
    </location>
</feature>
<comment type="caution">
    <text evidence="15">The sequence shown here is derived from an EMBL/GenBank/DDBJ whole genome shotgun (WGS) entry which is preliminary data.</text>
</comment>
<feature type="compositionally biased region" description="Basic and acidic residues" evidence="13">
    <location>
        <begin position="1"/>
        <end position="12"/>
    </location>
</feature>
<evidence type="ECO:0000256" key="13">
    <source>
        <dbReference type="SAM" id="MobiDB-lite"/>
    </source>
</evidence>
<dbReference type="GO" id="GO:0051028">
    <property type="term" value="P:mRNA transport"/>
    <property type="evidence" value="ECO:0007669"/>
    <property type="project" value="UniProtKB-KW"/>
</dbReference>
<dbReference type="GO" id="GO:0005737">
    <property type="term" value="C:cytoplasm"/>
    <property type="evidence" value="ECO:0007669"/>
    <property type="project" value="UniProtKB-SubCell"/>
</dbReference>
<name>A0A2A9MCK0_BESBE</name>
<feature type="compositionally biased region" description="Acidic residues" evidence="13">
    <location>
        <begin position="13"/>
        <end position="36"/>
    </location>
</feature>
<dbReference type="InterPro" id="IPR018545">
    <property type="entry name" value="Btz_dom"/>
</dbReference>
<dbReference type="GO" id="GO:0006397">
    <property type="term" value="P:mRNA processing"/>
    <property type="evidence" value="ECO:0007669"/>
    <property type="project" value="UniProtKB-KW"/>
</dbReference>
<evidence type="ECO:0000256" key="11">
    <source>
        <dbReference type="ARBA" id="ARBA00023187"/>
    </source>
</evidence>
<accession>A0A2A9MCK0</accession>
<evidence type="ECO:0000256" key="3">
    <source>
        <dbReference type="ARBA" id="ARBA00009548"/>
    </source>
</evidence>
<dbReference type="KEGG" id="bbes:BESB_083190"/>
<feature type="compositionally biased region" description="Low complexity" evidence="13">
    <location>
        <begin position="43"/>
        <end position="58"/>
    </location>
</feature>
<dbReference type="GO" id="GO:0008380">
    <property type="term" value="P:RNA splicing"/>
    <property type="evidence" value="ECO:0007669"/>
    <property type="project" value="UniProtKB-KW"/>
</dbReference>
<evidence type="ECO:0000256" key="7">
    <source>
        <dbReference type="ARBA" id="ARBA00022816"/>
    </source>
</evidence>
<feature type="compositionally biased region" description="Basic and acidic residues" evidence="13">
    <location>
        <begin position="277"/>
        <end position="286"/>
    </location>
</feature>
<evidence type="ECO:0000256" key="1">
    <source>
        <dbReference type="ARBA" id="ARBA00004123"/>
    </source>
</evidence>
<keyword evidence="5" id="KW-0963">Cytoplasm</keyword>
<dbReference type="OrthoDB" id="333901at2759"/>
<evidence type="ECO:0000259" key="14">
    <source>
        <dbReference type="Pfam" id="PF09405"/>
    </source>
</evidence>
<dbReference type="GO" id="GO:0003729">
    <property type="term" value="F:mRNA binding"/>
    <property type="evidence" value="ECO:0007669"/>
    <property type="project" value="InterPro"/>
</dbReference>
<keyword evidence="16" id="KW-1185">Reference proteome</keyword>
<dbReference type="GeneID" id="40313245"/>
<organism evidence="15 16">
    <name type="scientific">Besnoitia besnoiti</name>
    <name type="common">Apicomplexan protozoan</name>
    <dbReference type="NCBI Taxonomy" id="94643"/>
    <lineage>
        <taxon>Eukaryota</taxon>
        <taxon>Sar</taxon>
        <taxon>Alveolata</taxon>
        <taxon>Apicomplexa</taxon>
        <taxon>Conoidasida</taxon>
        <taxon>Coccidia</taxon>
        <taxon>Eucoccidiorida</taxon>
        <taxon>Eimeriorina</taxon>
        <taxon>Sarcocystidae</taxon>
        <taxon>Besnoitia</taxon>
    </lineage>
</organism>
<keyword evidence="7" id="KW-0509">mRNA transport</keyword>
<evidence type="ECO:0000256" key="9">
    <source>
        <dbReference type="ARBA" id="ARBA00022884"/>
    </source>
</evidence>
<evidence type="ECO:0000313" key="16">
    <source>
        <dbReference type="Proteomes" id="UP000224006"/>
    </source>
</evidence>
<protein>
    <recommendedName>
        <fullName evidence="14">Btz domain-containing protein</fullName>
    </recommendedName>
</protein>
<dbReference type="GO" id="GO:0035145">
    <property type="term" value="C:exon-exon junction complex"/>
    <property type="evidence" value="ECO:0007669"/>
    <property type="project" value="InterPro"/>
</dbReference>
<dbReference type="VEuPathDB" id="ToxoDB:BESB_083190"/>
<feature type="compositionally biased region" description="Basic residues" evidence="13">
    <location>
        <begin position="310"/>
        <end position="326"/>
    </location>
</feature>
<keyword evidence="10" id="KW-0866">Nonsense-mediated mRNA decay</keyword>
<keyword evidence="6" id="KW-0507">mRNA processing</keyword>
<feature type="compositionally biased region" description="Basic and acidic residues" evidence="13">
    <location>
        <begin position="420"/>
        <end position="433"/>
    </location>
</feature>
<evidence type="ECO:0000256" key="4">
    <source>
        <dbReference type="ARBA" id="ARBA00022448"/>
    </source>
</evidence>
<dbReference type="EMBL" id="NWUJ01000009">
    <property type="protein sequence ID" value="PFH33120.1"/>
    <property type="molecule type" value="Genomic_DNA"/>
</dbReference>
<evidence type="ECO:0000256" key="5">
    <source>
        <dbReference type="ARBA" id="ARBA00022490"/>
    </source>
</evidence>
<dbReference type="Proteomes" id="UP000224006">
    <property type="component" value="Chromosome VIII"/>
</dbReference>
<evidence type="ECO:0000256" key="8">
    <source>
        <dbReference type="ARBA" id="ARBA00022845"/>
    </source>
</evidence>
<dbReference type="GO" id="GO:0000184">
    <property type="term" value="P:nuclear-transcribed mRNA catabolic process, nonsense-mediated decay"/>
    <property type="evidence" value="ECO:0007669"/>
    <property type="project" value="UniProtKB-KW"/>
</dbReference>
<comment type="subcellular location">
    <subcellularLocation>
        <location evidence="2">Cytoplasm</location>
    </subcellularLocation>
    <subcellularLocation>
        <location evidence="1">Nucleus</location>
    </subcellularLocation>
</comment>
<dbReference type="AlphaFoldDB" id="A0A2A9MCK0"/>
<evidence type="ECO:0000313" key="15">
    <source>
        <dbReference type="EMBL" id="PFH33120.1"/>
    </source>
</evidence>
<feature type="domain" description="Btz" evidence="14">
    <location>
        <begin position="126"/>
        <end position="226"/>
    </location>
</feature>
<feature type="compositionally biased region" description="Low complexity" evidence="13">
    <location>
        <begin position="445"/>
        <end position="463"/>
    </location>
</feature>